<reference evidence="2 3" key="1">
    <citation type="journal article" date="2013" name="Nature">
        <title>Insights into bilaterian evolution from three spiralian genomes.</title>
        <authorList>
            <person name="Simakov O."/>
            <person name="Marletaz F."/>
            <person name="Cho S.J."/>
            <person name="Edsinger-Gonzales E."/>
            <person name="Havlak P."/>
            <person name="Hellsten U."/>
            <person name="Kuo D.H."/>
            <person name="Larsson T."/>
            <person name="Lv J."/>
            <person name="Arendt D."/>
            <person name="Savage R."/>
            <person name="Osoegawa K."/>
            <person name="de Jong P."/>
            <person name="Grimwood J."/>
            <person name="Chapman J.A."/>
            <person name="Shapiro H."/>
            <person name="Aerts A."/>
            <person name="Otillar R.P."/>
            <person name="Terry A.Y."/>
            <person name="Boore J.L."/>
            <person name="Grigoriev I.V."/>
            <person name="Lindberg D.R."/>
            <person name="Seaver E.C."/>
            <person name="Weisblat D.A."/>
            <person name="Putnam N.H."/>
            <person name="Rokhsar D.S."/>
        </authorList>
    </citation>
    <scope>NUCLEOTIDE SEQUENCE [LARGE SCALE GENOMIC DNA]</scope>
</reference>
<sequence>MIFGSFKRSALTKLLCGMYCLLLVVFGIVFAIANALTVKEREHKFYLEVFLIYLYSGSLIILLYFQIGILRG</sequence>
<feature type="non-terminal residue" evidence="2">
    <location>
        <position position="72"/>
    </location>
</feature>
<keyword evidence="3" id="KW-1185">Reference proteome</keyword>
<keyword evidence="1" id="KW-0812">Transmembrane</keyword>
<organism evidence="2 3">
    <name type="scientific">Lottia gigantea</name>
    <name type="common">Giant owl limpet</name>
    <dbReference type="NCBI Taxonomy" id="225164"/>
    <lineage>
        <taxon>Eukaryota</taxon>
        <taxon>Metazoa</taxon>
        <taxon>Spiralia</taxon>
        <taxon>Lophotrochozoa</taxon>
        <taxon>Mollusca</taxon>
        <taxon>Gastropoda</taxon>
        <taxon>Patellogastropoda</taxon>
        <taxon>Lottioidea</taxon>
        <taxon>Lottiidae</taxon>
        <taxon>Lottia</taxon>
    </lineage>
</organism>
<proteinExistence type="predicted"/>
<accession>V4A1Q5</accession>
<dbReference type="KEGG" id="lgi:LOTGIDRAFT_217722"/>
<dbReference type="GeneID" id="20246733"/>
<feature type="transmembrane region" description="Helical" evidence="1">
    <location>
        <begin position="45"/>
        <end position="65"/>
    </location>
</feature>
<gene>
    <name evidence="2" type="ORF">LOTGIDRAFT_217722</name>
</gene>
<dbReference type="EMBL" id="KB202367">
    <property type="protein sequence ID" value="ESO90607.1"/>
    <property type="molecule type" value="Genomic_DNA"/>
</dbReference>
<dbReference type="AlphaFoldDB" id="V4A1Q5"/>
<dbReference type="HOGENOM" id="CLU_2729562_0_0_1"/>
<feature type="transmembrane region" description="Helical" evidence="1">
    <location>
        <begin position="12"/>
        <end position="33"/>
    </location>
</feature>
<dbReference type="Proteomes" id="UP000030746">
    <property type="component" value="Unassembled WGS sequence"/>
</dbReference>
<evidence type="ECO:0000256" key="1">
    <source>
        <dbReference type="SAM" id="Phobius"/>
    </source>
</evidence>
<keyword evidence="1" id="KW-0472">Membrane</keyword>
<protein>
    <submittedName>
        <fullName evidence="2">Uncharacterized protein</fullName>
    </submittedName>
</protein>
<dbReference type="RefSeq" id="XP_009058609.1">
    <property type="nucleotide sequence ID" value="XM_009060361.1"/>
</dbReference>
<dbReference type="CTD" id="20246733"/>
<evidence type="ECO:0000313" key="3">
    <source>
        <dbReference type="Proteomes" id="UP000030746"/>
    </source>
</evidence>
<name>V4A1Q5_LOTGI</name>
<keyword evidence="1" id="KW-1133">Transmembrane helix</keyword>
<evidence type="ECO:0000313" key="2">
    <source>
        <dbReference type="EMBL" id="ESO90607.1"/>
    </source>
</evidence>